<feature type="region of interest" description="Disordered" evidence="1">
    <location>
        <begin position="292"/>
        <end position="338"/>
    </location>
</feature>
<feature type="compositionally biased region" description="Basic and acidic residues" evidence="1">
    <location>
        <begin position="838"/>
        <end position="849"/>
    </location>
</feature>
<evidence type="ECO:0000313" key="2">
    <source>
        <dbReference type="EMBL" id="GBG26120.1"/>
    </source>
</evidence>
<accession>A0A2R5G569</accession>
<feature type="compositionally biased region" description="Polar residues" evidence="1">
    <location>
        <begin position="804"/>
        <end position="820"/>
    </location>
</feature>
<feature type="region of interest" description="Disordered" evidence="1">
    <location>
        <begin position="684"/>
        <end position="708"/>
    </location>
</feature>
<dbReference type="AlphaFoldDB" id="A0A2R5G569"/>
<keyword evidence="3" id="KW-1185">Reference proteome</keyword>
<feature type="compositionally biased region" description="Gly residues" evidence="1">
    <location>
        <begin position="781"/>
        <end position="792"/>
    </location>
</feature>
<feature type="compositionally biased region" description="Low complexity" evidence="1">
    <location>
        <begin position="292"/>
        <end position="311"/>
    </location>
</feature>
<feature type="region of interest" description="Disordered" evidence="1">
    <location>
        <begin position="192"/>
        <end position="241"/>
    </location>
</feature>
<feature type="region of interest" description="Disordered" evidence="1">
    <location>
        <begin position="1"/>
        <end position="22"/>
    </location>
</feature>
<dbReference type="GO" id="GO:0003746">
    <property type="term" value="F:translation elongation factor activity"/>
    <property type="evidence" value="ECO:0007669"/>
    <property type="project" value="UniProtKB-KW"/>
</dbReference>
<proteinExistence type="predicted"/>
<feature type="compositionally biased region" description="Polar residues" evidence="1">
    <location>
        <begin position="10"/>
        <end position="22"/>
    </location>
</feature>
<name>A0A2R5G569_9STRA</name>
<comment type="caution">
    <text evidence="2">The sequence shown here is derived from an EMBL/GenBank/DDBJ whole genome shotgun (WGS) entry which is preliminary data.</text>
</comment>
<feature type="region of interest" description="Disordered" evidence="1">
    <location>
        <begin position="599"/>
        <end position="633"/>
    </location>
</feature>
<evidence type="ECO:0000313" key="3">
    <source>
        <dbReference type="Proteomes" id="UP000241890"/>
    </source>
</evidence>
<feature type="compositionally biased region" description="Low complexity" evidence="1">
    <location>
        <begin position="600"/>
        <end position="609"/>
    </location>
</feature>
<dbReference type="EMBL" id="BEYU01000019">
    <property type="protein sequence ID" value="GBG26120.1"/>
    <property type="molecule type" value="Genomic_DNA"/>
</dbReference>
<reference evidence="2 3" key="1">
    <citation type="submission" date="2017-12" db="EMBL/GenBank/DDBJ databases">
        <title>Sequencing, de novo assembly and annotation of complete genome of a new Thraustochytrid species, strain FCC1311.</title>
        <authorList>
            <person name="Sedici K."/>
            <person name="Godart F."/>
            <person name="Aiese Cigliano R."/>
            <person name="Sanseverino W."/>
            <person name="Barakat M."/>
            <person name="Ortet P."/>
            <person name="Marechal E."/>
            <person name="Cagnac O."/>
            <person name="Amato A."/>
        </authorList>
    </citation>
    <scope>NUCLEOTIDE SEQUENCE [LARGE SCALE GENOMIC DNA]</scope>
</reference>
<dbReference type="InParanoid" id="A0A2R5G569"/>
<keyword evidence="2" id="KW-0251">Elongation factor</keyword>
<feature type="compositionally biased region" description="Basic and acidic residues" evidence="1">
    <location>
        <begin position="312"/>
        <end position="325"/>
    </location>
</feature>
<feature type="region of interest" description="Disordered" evidence="1">
    <location>
        <begin position="524"/>
        <end position="544"/>
    </location>
</feature>
<dbReference type="Proteomes" id="UP000241890">
    <property type="component" value="Unassembled WGS sequence"/>
</dbReference>
<feature type="compositionally biased region" description="Low complexity" evidence="1">
    <location>
        <begin position="935"/>
        <end position="961"/>
    </location>
</feature>
<gene>
    <name evidence="2" type="ORF">FCC1311_023402</name>
</gene>
<protein>
    <submittedName>
        <fullName evidence="2">Transcription elongation factor spt5</fullName>
    </submittedName>
</protein>
<keyword evidence="2" id="KW-0648">Protein biosynthesis</keyword>
<evidence type="ECO:0000256" key="1">
    <source>
        <dbReference type="SAM" id="MobiDB-lite"/>
    </source>
</evidence>
<dbReference type="OrthoDB" id="6162929at2759"/>
<sequence>MINDAASGRPISSTGRTGNNGQPAANMSSYEVFIKHYEIGGPAAVVGTACYREWIATRKEAPKRPEESFRRSITAHLCKSSGRRPFSAEVEADILRFIRRKEAWPMAKDLNLNIGSNGFRAKAAVAAAAGATTAASLAGVPGPLPTGALRKAKSFGPNAENARHIAEAMSGARTSLKQGDKLFPATLDARGASEGKMGSAQRKGQHSIKQEGSRRPGSSKAGLDPRGMTEAGGKLGHGNDRADNVLYVERPLSDPGQSNLTPWDDAAALIEECPEISDMIRSKRPRASLADLANASRNSSSSSLSSHQSSQRRIDRRGSSYEGRESSNSSPTGKVPSYAASGKGSLFSSLGKDVPYSSTSAGKASPYDGNPTGKAAHYDTLFPPAGSGAGFDQSSGKVASYESLGKLAAFESTGKGAAYDSSGKLAAYDALFPSGGKGSAYEPLFPPGGKGASFEMLFPPGSKGAGFDASGKGAIYDEENGNDGGSNDASATGKGAIYESTGKGAAYESAGKLGAYELRSGNKGDIYDDDDDDENGGGGGGGGGGKMAAYELRSGSKGDVYESSGKMASYESSGKMASYDASGKGAAFESRGKMPAFEPGSKGAAYEEASGGGGKMPVFEPGSKGSSYEASGGKLDSYEASGKGAAYESRGKMPLFEPGSKGAAYESSGKMASYESMGKMPSYESSGKMPAYESRGKMPAFEPGSKGAAYEEATSGKLASVAEHAYHSGKRRAFQAGSKGAAYDALYASNAGGKDASYDSLFPPGSKGAFFGADDDDMHGSGKGAGNKGYGGASKAYPGRNRRTPSSASQGSVNDWNWLQSAEGAETHGEEDDEDDEASRSEDYPRGMDMRGMVSGSGKTGQLDSGLGAGRGKKAPMGAGMIDAGDGDDDGRVMWRGKKTPFLRAPTTQSRSGKTADDDGARANKRVASFPGVRSSSSSSSSSSSNADSRSPSPAPTAASDAEARSGGAGVKESKTGSAIVVAPTAPFGRKAWLQTWLKHPTVIRHVLSLLGLEESALLNPNGSLVTFLVGLFNSTPPEVIDNYRDAGLDMFSASGLYMLNGALEQEYMMETTKRSFLCPEGQESMSFEPLPSPKASKIGRLRFDLKSMMYLDMDPAAREIAGGSISHHLATQVHASKMHIALTVGWGLPSIMRRGYAWTHMRFDDLSTRKRKVIRVHWKAREGGNSVVDVFWQEVTHCFPYFVVEEKPSIF</sequence>
<feature type="region of interest" description="Disordered" evidence="1">
    <location>
        <begin position="773"/>
        <end position="976"/>
    </location>
</feature>
<organism evidence="2 3">
    <name type="scientific">Hondaea fermentalgiana</name>
    <dbReference type="NCBI Taxonomy" id="2315210"/>
    <lineage>
        <taxon>Eukaryota</taxon>
        <taxon>Sar</taxon>
        <taxon>Stramenopiles</taxon>
        <taxon>Bigyra</taxon>
        <taxon>Labyrinthulomycetes</taxon>
        <taxon>Thraustochytrida</taxon>
        <taxon>Thraustochytriidae</taxon>
        <taxon>Hondaea</taxon>
    </lineage>
</organism>